<reference evidence="7" key="1">
    <citation type="journal article" date="2014" name="Int. J. Syst. Evol. Microbiol.">
        <title>Complete genome sequence of Corynebacterium casei LMG S-19264T (=DSM 44701T), isolated from a smear-ripened cheese.</title>
        <authorList>
            <consortium name="US DOE Joint Genome Institute (JGI-PGF)"/>
            <person name="Walter F."/>
            <person name="Albersmeier A."/>
            <person name="Kalinowski J."/>
            <person name="Ruckert C."/>
        </authorList>
    </citation>
    <scope>NUCLEOTIDE SEQUENCE</scope>
    <source>
        <strain evidence="7">CGMCC 4.7306</strain>
    </source>
</reference>
<dbReference type="EMBL" id="BMMZ01000010">
    <property type="protein sequence ID" value="GGL73984.1"/>
    <property type="molecule type" value="Genomic_DNA"/>
</dbReference>
<dbReference type="GO" id="GO:0005975">
    <property type="term" value="P:carbohydrate metabolic process"/>
    <property type="evidence" value="ECO:0007669"/>
    <property type="project" value="InterPro"/>
</dbReference>
<evidence type="ECO:0000259" key="4">
    <source>
        <dbReference type="Pfam" id="PF00703"/>
    </source>
</evidence>
<reference evidence="7" key="2">
    <citation type="submission" date="2020-09" db="EMBL/GenBank/DDBJ databases">
        <authorList>
            <person name="Sun Q."/>
            <person name="Zhou Y."/>
        </authorList>
    </citation>
    <scope>NUCLEOTIDE SEQUENCE</scope>
    <source>
        <strain evidence="7">CGMCC 4.7306</strain>
    </source>
</reference>
<evidence type="ECO:0000256" key="2">
    <source>
        <dbReference type="ARBA" id="ARBA00022801"/>
    </source>
</evidence>
<dbReference type="InterPro" id="IPR006102">
    <property type="entry name" value="Ig-like_GH2"/>
</dbReference>
<dbReference type="InterPro" id="IPR006104">
    <property type="entry name" value="Glyco_hydro_2_N"/>
</dbReference>
<dbReference type="InterPro" id="IPR008979">
    <property type="entry name" value="Galactose-bd-like_sf"/>
</dbReference>
<feature type="domain" description="Glycosyl hydrolases family 2 sugar binding" evidence="6">
    <location>
        <begin position="69"/>
        <end position="138"/>
    </location>
</feature>
<sequence length="687" mass="76128">MTDHPIAVDPMHDYPRPDAVRDGAWGLLNGPWEFAPGGPGSQPDSWPYTITVPFGWETDASGVGLNWLESGWYRRQWDVPLPPAGHRLVLMFGAVQHECRVYLSGRRVAHHRGGQTPFEVDITDELAQQSGSRVELCVAVTNPVSKAAIPHGKQRSMPVDPYDSCSFAPTSGIWQSVWWQHRPSGYLAAVELLSRDGLDGFDAVVRTGGAIEPGDTITLSVLDGPSVEIGPGEIGAGEIGAGGRAELIMQSPRLWSPEDPHLYQVVAELRRDGGILDRLTVVSGIRKIEVRGPHLYLNDNRIFLRGVLDQGFWPGHGWTAPSYQALTADLDLARQLGFTMIRKHIKLEDPRWLHYADRIGMLVWEEPASVSRYSKAAAEAFAEQIEPMINRDRNHPSIIIWGLYNEEWGLDWGVRDDLVKQHVLAEAYEKAKALDDSRPVIDDSGWEHVRTDLVDWHIYSLDQAAWISELEWIASGIDTGFLIDLDGVQRKHLFVDPPPGPWALLNSEYGTGQTSVQRAWVMRWQTQELRRQTDHNGYVYTELYDIEHEMAGLLHDDRSRKDDLGLTSADSHADTMIIVDLAPLRPGCDLRTETGEVGFDVRISHHGPGVLTGELVCDWGPAGSRSGDGGVDEIGSVTVKPFELSEPISVRAMLPAQSLTGRLHLRYHGPDGTIAHTSVDVGRAVGS</sequence>
<dbReference type="GO" id="GO:0004553">
    <property type="term" value="F:hydrolase activity, hydrolyzing O-glycosyl compounds"/>
    <property type="evidence" value="ECO:0007669"/>
    <property type="project" value="InterPro"/>
</dbReference>
<dbReference type="InterPro" id="IPR036156">
    <property type="entry name" value="Beta-gal/glucu_dom_sf"/>
</dbReference>
<name>A0A917SF30_9ACTN</name>
<dbReference type="Gene3D" id="2.60.40.10">
    <property type="entry name" value="Immunoglobulins"/>
    <property type="match status" value="1"/>
</dbReference>
<evidence type="ECO:0000256" key="1">
    <source>
        <dbReference type="ARBA" id="ARBA00007401"/>
    </source>
</evidence>
<dbReference type="PROSITE" id="PS00608">
    <property type="entry name" value="GLYCOSYL_HYDROL_F2_2"/>
    <property type="match status" value="1"/>
</dbReference>
<dbReference type="InterPro" id="IPR006103">
    <property type="entry name" value="Glyco_hydro_2_cat"/>
</dbReference>
<keyword evidence="2 7" id="KW-0378">Hydrolase</keyword>
<dbReference type="SUPFAM" id="SSF49785">
    <property type="entry name" value="Galactose-binding domain-like"/>
    <property type="match status" value="1"/>
</dbReference>
<keyword evidence="8" id="KW-1185">Reference proteome</keyword>
<dbReference type="InterPro" id="IPR017853">
    <property type="entry name" value="GH"/>
</dbReference>
<feature type="domain" description="Glycoside hydrolase family 2 catalytic" evidence="5">
    <location>
        <begin position="288"/>
        <end position="445"/>
    </location>
</feature>
<evidence type="ECO:0000313" key="7">
    <source>
        <dbReference type="EMBL" id="GGL73984.1"/>
    </source>
</evidence>
<evidence type="ECO:0000256" key="3">
    <source>
        <dbReference type="ARBA" id="ARBA00023295"/>
    </source>
</evidence>
<evidence type="ECO:0000259" key="6">
    <source>
        <dbReference type="Pfam" id="PF02837"/>
    </source>
</evidence>
<gene>
    <name evidence="7" type="ORF">GCM10011575_35400</name>
</gene>
<proteinExistence type="inferred from homology"/>
<dbReference type="SUPFAM" id="SSF51445">
    <property type="entry name" value="(Trans)glycosidases"/>
    <property type="match status" value="1"/>
</dbReference>
<accession>A0A917SF30</accession>
<dbReference type="AlphaFoldDB" id="A0A917SF30"/>
<dbReference type="Pfam" id="PF02836">
    <property type="entry name" value="Glyco_hydro_2_C"/>
    <property type="match status" value="1"/>
</dbReference>
<feature type="domain" description="Glycoside hydrolase family 2 immunoglobulin-like beta-sandwich" evidence="4">
    <location>
        <begin position="246"/>
        <end position="286"/>
    </location>
</feature>
<organism evidence="7 8">
    <name type="scientific">Microlunatus endophyticus</name>
    <dbReference type="NCBI Taxonomy" id="1716077"/>
    <lineage>
        <taxon>Bacteria</taxon>
        <taxon>Bacillati</taxon>
        <taxon>Actinomycetota</taxon>
        <taxon>Actinomycetes</taxon>
        <taxon>Propionibacteriales</taxon>
        <taxon>Propionibacteriaceae</taxon>
        <taxon>Microlunatus</taxon>
    </lineage>
</organism>
<evidence type="ECO:0000259" key="5">
    <source>
        <dbReference type="Pfam" id="PF02836"/>
    </source>
</evidence>
<dbReference type="Pfam" id="PF02837">
    <property type="entry name" value="Glyco_hydro_2_N"/>
    <property type="match status" value="1"/>
</dbReference>
<keyword evidence="3" id="KW-0326">Glycosidase</keyword>
<dbReference type="InterPro" id="IPR023232">
    <property type="entry name" value="Glyco_hydro_2_AS"/>
</dbReference>
<dbReference type="InterPro" id="IPR013783">
    <property type="entry name" value="Ig-like_fold"/>
</dbReference>
<dbReference type="Gene3D" id="2.60.120.260">
    <property type="entry name" value="Galactose-binding domain-like"/>
    <property type="match status" value="1"/>
</dbReference>
<protein>
    <submittedName>
        <fullName evidence="7">Hydrolase</fullName>
    </submittedName>
</protein>
<dbReference type="RefSeq" id="WP_229670251.1">
    <property type="nucleotide sequence ID" value="NZ_BMMZ01000010.1"/>
</dbReference>
<dbReference type="PANTHER" id="PTHR42732">
    <property type="entry name" value="BETA-GALACTOSIDASE"/>
    <property type="match status" value="1"/>
</dbReference>
<dbReference type="Pfam" id="PF00703">
    <property type="entry name" value="Glyco_hydro_2"/>
    <property type="match status" value="1"/>
</dbReference>
<dbReference type="InterPro" id="IPR051913">
    <property type="entry name" value="GH2_Domain-Containing"/>
</dbReference>
<comment type="caution">
    <text evidence="7">The sequence shown here is derived from an EMBL/GenBank/DDBJ whole genome shotgun (WGS) entry which is preliminary data.</text>
</comment>
<evidence type="ECO:0000313" key="8">
    <source>
        <dbReference type="Proteomes" id="UP000613840"/>
    </source>
</evidence>
<dbReference type="SUPFAM" id="SSF49303">
    <property type="entry name" value="beta-Galactosidase/glucuronidase domain"/>
    <property type="match status" value="1"/>
</dbReference>
<dbReference type="PANTHER" id="PTHR42732:SF3">
    <property type="entry name" value="HYDROLASE"/>
    <property type="match status" value="1"/>
</dbReference>
<dbReference type="Proteomes" id="UP000613840">
    <property type="component" value="Unassembled WGS sequence"/>
</dbReference>
<dbReference type="Gene3D" id="3.20.20.80">
    <property type="entry name" value="Glycosidases"/>
    <property type="match status" value="1"/>
</dbReference>
<comment type="similarity">
    <text evidence="1">Belongs to the glycosyl hydrolase 2 family.</text>
</comment>